<name>R2RA98_9ENTE</name>
<dbReference type="InterPro" id="IPR052574">
    <property type="entry name" value="CDIRP"/>
</dbReference>
<evidence type="ECO:0000256" key="2">
    <source>
        <dbReference type="ARBA" id="ARBA00022737"/>
    </source>
</evidence>
<comment type="caution">
    <text evidence="6">The sequence shown here is derived from an EMBL/GenBank/DDBJ whole genome shotgun (WGS) entry which is preliminary data.</text>
</comment>
<dbReference type="InterPro" id="IPR027994">
    <property type="entry name" value="WxL_dom"/>
</dbReference>
<evidence type="ECO:0000256" key="4">
    <source>
        <dbReference type="SAM" id="SignalP"/>
    </source>
</evidence>
<dbReference type="GO" id="GO:0035591">
    <property type="term" value="F:signaling adaptor activity"/>
    <property type="evidence" value="ECO:0007669"/>
    <property type="project" value="TreeGrafter"/>
</dbReference>
<feature type="compositionally biased region" description="Basic and acidic residues" evidence="3">
    <location>
        <begin position="75"/>
        <end position="98"/>
    </location>
</feature>
<reference evidence="6 8" key="1">
    <citation type="submission" date="2013-02" db="EMBL/GenBank/DDBJ databases">
        <title>The Genome Sequence of Enterococcus malodoratus ATCC_43197.</title>
        <authorList>
            <consortium name="The Broad Institute Genome Sequencing Platform"/>
            <consortium name="The Broad Institute Genome Sequencing Center for Infectious Disease"/>
            <person name="Earl A.M."/>
            <person name="Gilmore M.S."/>
            <person name="Lebreton F."/>
            <person name="Walker B."/>
            <person name="Young S.K."/>
            <person name="Zeng Q."/>
            <person name="Gargeya S."/>
            <person name="Fitzgerald M."/>
            <person name="Haas B."/>
            <person name="Abouelleil A."/>
            <person name="Alvarado L."/>
            <person name="Arachchi H.M."/>
            <person name="Berlin A.M."/>
            <person name="Chapman S.B."/>
            <person name="Dewar J."/>
            <person name="Goldberg J."/>
            <person name="Griggs A."/>
            <person name="Gujja S."/>
            <person name="Hansen M."/>
            <person name="Howarth C."/>
            <person name="Imamovic A."/>
            <person name="Larimer J."/>
            <person name="McCowan C."/>
            <person name="Murphy C."/>
            <person name="Neiman D."/>
            <person name="Pearson M."/>
            <person name="Priest M."/>
            <person name="Roberts A."/>
            <person name="Saif S."/>
            <person name="Shea T."/>
            <person name="Sisk P."/>
            <person name="Sykes S."/>
            <person name="Wortman J."/>
            <person name="Nusbaum C."/>
            <person name="Birren B."/>
        </authorList>
    </citation>
    <scope>NUCLEOTIDE SEQUENCE [LARGE SCALE GENOMIC DNA]</scope>
    <source>
        <strain evidence="6 8">ATCC 43197</strain>
    </source>
</reference>
<dbReference type="EMBL" id="ASWA01000004">
    <property type="protein sequence ID" value="EOT64075.1"/>
    <property type="molecule type" value="Genomic_DNA"/>
</dbReference>
<evidence type="ECO:0000313" key="6">
    <source>
        <dbReference type="EMBL" id="EOH77511.1"/>
    </source>
</evidence>
<evidence type="ECO:0000313" key="7">
    <source>
        <dbReference type="EMBL" id="EOT64075.1"/>
    </source>
</evidence>
<feature type="region of interest" description="Disordered" evidence="3">
    <location>
        <begin position="650"/>
        <end position="682"/>
    </location>
</feature>
<evidence type="ECO:0000259" key="5">
    <source>
        <dbReference type="Pfam" id="PF13731"/>
    </source>
</evidence>
<feature type="compositionally biased region" description="Polar residues" evidence="3">
    <location>
        <begin position="785"/>
        <end position="797"/>
    </location>
</feature>
<evidence type="ECO:0000256" key="3">
    <source>
        <dbReference type="SAM" id="MobiDB-lite"/>
    </source>
</evidence>
<dbReference type="SUPFAM" id="SSF52058">
    <property type="entry name" value="L domain-like"/>
    <property type="match status" value="1"/>
</dbReference>
<gene>
    <name evidence="7" type="ORF">I585_03272</name>
    <name evidence="6" type="ORF">UAI_02148</name>
</gene>
<organism evidence="6 8">
    <name type="scientific">Enterococcus malodoratus ATCC 43197</name>
    <dbReference type="NCBI Taxonomy" id="1158601"/>
    <lineage>
        <taxon>Bacteria</taxon>
        <taxon>Bacillati</taxon>
        <taxon>Bacillota</taxon>
        <taxon>Bacilli</taxon>
        <taxon>Lactobacillales</taxon>
        <taxon>Enterococcaceae</taxon>
        <taxon>Enterococcus</taxon>
    </lineage>
</organism>
<proteinExistence type="predicted"/>
<keyword evidence="2" id="KW-0677">Repeat</keyword>
<dbReference type="RefSeq" id="WP_010740982.1">
    <property type="nucleotide sequence ID" value="NZ_KB946250.1"/>
</dbReference>
<keyword evidence="9" id="KW-1185">Reference proteome</keyword>
<dbReference type="PANTHER" id="PTHR47566">
    <property type="match status" value="1"/>
</dbReference>
<evidence type="ECO:0000313" key="9">
    <source>
        <dbReference type="Proteomes" id="UP000014148"/>
    </source>
</evidence>
<keyword evidence="4" id="KW-0732">Signal</keyword>
<dbReference type="InterPro" id="IPR032675">
    <property type="entry name" value="LRR_dom_sf"/>
</dbReference>
<dbReference type="Gene3D" id="3.80.10.10">
    <property type="entry name" value="Ribonuclease Inhibitor"/>
    <property type="match status" value="2"/>
</dbReference>
<dbReference type="Proteomes" id="UP000014148">
    <property type="component" value="Unassembled WGS sequence"/>
</dbReference>
<protein>
    <recommendedName>
        <fullName evidence="5">WxL domain-containing protein</fullName>
    </recommendedName>
</protein>
<dbReference type="EMBL" id="AJAK01000015">
    <property type="protein sequence ID" value="EOH77511.1"/>
    <property type="molecule type" value="Genomic_DNA"/>
</dbReference>
<sequence>MNKKIFSMLSVGIMVTSLFPTAFVDAETVEHTTASETTLSSIAEDPLKDKKNKAEEQVSAETETDSEAAAAEVVEETKDTKEATEESKEEVSSKEKKGATTLVEGVDIDADFAQALRTDSLAGNYYASWSGYGKNENELTIEDMEKLTQIHVQEKSLTSLKGIEYAVNVKIINCYTNKLTDVDLSKNSFLEKFVANDNQLTNLDVSSNNALRELYCFKNQLTSLNLDGLTNLEELTCYGNQLPTLDVSTNTGLLKLTCYSNQLPTIDLSNNKKLQHLNISKNKLPSLDVSKNINLTTLYCSSNQLPSLDVSKNLALKFLVCAWNEIPDLDVSKNSQLIDLACSFNKLTTLDLSQNPDLRMLQCYVNKLTELDMSHNPKLEILYCNDNDLTNLDVSQNPVLDNLQCGSNELTTLDVSNNVELTTLSCFSNHLSDITNMNGLAKLATLEAPNQTIRIPVPVVTDNKATVDVLKTTAHAGLTASNGFATSAVKPEPGFTTTGNVIELSNVTRLGLINKGIRFDYAGAQLSEGNNGASNSFSGTIYFDAVSEIENELVADQEKVKSGDTVEWTGTLTSFLPKKAENIHAVLDLPSGLTIDPDSIKIDGVAASLKDIDGTNNLGDLDQDEKKVITFKTKAEGAIDEELEAKGTVDWEDDTISSPYSKEVKGSVQIQKEDASKPGENDDDIALLTAPTAFNYGVQKIQGKETTYTLNPDAYKEDTDVVTNGFYTRMKDDRSTSTGWDLTAQLSDFTDSSEEVMPNSSGAAVKFDDLTIEAIANRDTPQEAVDTSATDGPSTVKASERLIAGDNAKTLVSAKSGEGKDTWQLRIPFEKVSLNLPANAGKKGSNYKAKLTWSLNDTP</sequence>
<feature type="region of interest" description="Disordered" evidence="3">
    <location>
        <begin position="779"/>
        <end position="798"/>
    </location>
</feature>
<dbReference type="STRING" id="71451.RV07_GL002066"/>
<dbReference type="PANTHER" id="PTHR47566:SF1">
    <property type="entry name" value="PROTEIN NUD1"/>
    <property type="match status" value="1"/>
</dbReference>
<feature type="domain" description="WxL" evidence="5">
    <location>
        <begin position="644"/>
        <end position="859"/>
    </location>
</feature>
<keyword evidence="1" id="KW-0433">Leucine-rich repeat</keyword>
<feature type="compositionally biased region" description="Basic and acidic residues" evidence="3">
    <location>
        <begin position="671"/>
        <end position="680"/>
    </location>
</feature>
<feature type="signal peptide" evidence="4">
    <location>
        <begin position="1"/>
        <end position="22"/>
    </location>
</feature>
<dbReference type="eggNOG" id="COG4886">
    <property type="taxonomic scope" value="Bacteria"/>
</dbReference>
<dbReference type="Pfam" id="PF13731">
    <property type="entry name" value="WxL"/>
    <property type="match status" value="1"/>
</dbReference>
<dbReference type="OrthoDB" id="2195238at2"/>
<evidence type="ECO:0000256" key="1">
    <source>
        <dbReference type="ARBA" id="ARBA00022614"/>
    </source>
</evidence>
<feature type="chain" id="PRO_5038681954" description="WxL domain-containing protein" evidence="4">
    <location>
        <begin position="23"/>
        <end position="859"/>
    </location>
</feature>
<dbReference type="Proteomes" id="UP000013783">
    <property type="component" value="Unassembled WGS sequence"/>
</dbReference>
<dbReference type="PATRIC" id="fig|1158601.3.peg.2119"/>
<accession>R2RA98</accession>
<dbReference type="AlphaFoldDB" id="R2RA98"/>
<evidence type="ECO:0000313" key="8">
    <source>
        <dbReference type="Proteomes" id="UP000013783"/>
    </source>
</evidence>
<feature type="compositionally biased region" description="Basic and acidic residues" evidence="3">
    <location>
        <begin position="45"/>
        <end position="56"/>
    </location>
</feature>
<reference evidence="7 9" key="2">
    <citation type="submission" date="2013-03" db="EMBL/GenBank/DDBJ databases">
        <title>The Genome Sequence of Enterococcus malodoratus ATCC_43197 (PacBio/Illumina hybrid assembly).</title>
        <authorList>
            <consortium name="The Broad Institute Genomics Platform"/>
            <consortium name="The Broad Institute Genome Sequencing Center for Infectious Disease"/>
            <person name="Earl A."/>
            <person name="Russ C."/>
            <person name="Gilmore M."/>
            <person name="Surin D."/>
            <person name="Walker B."/>
            <person name="Young S."/>
            <person name="Zeng Q."/>
            <person name="Gargeya S."/>
            <person name="Fitzgerald M."/>
            <person name="Haas B."/>
            <person name="Abouelleil A."/>
            <person name="Allen A.W."/>
            <person name="Alvarado L."/>
            <person name="Arachchi H.M."/>
            <person name="Berlin A.M."/>
            <person name="Chapman S.B."/>
            <person name="Gainer-Dewar J."/>
            <person name="Goldberg J."/>
            <person name="Griggs A."/>
            <person name="Gujja S."/>
            <person name="Hansen M."/>
            <person name="Howarth C."/>
            <person name="Imamovic A."/>
            <person name="Ireland A."/>
            <person name="Larimer J."/>
            <person name="McCowan C."/>
            <person name="Murphy C."/>
            <person name="Pearson M."/>
            <person name="Poon T.W."/>
            <person name="Priest M."/>
            <person name="Roberts A."/>
            <person name="Saif S."/>
            <person name="Shea T."/>
            <person name="Sisk P."/>
            <person name="Sykes S."/>
            <person name="Wortman J."/>
            <person name="Nusbaum C."/>
            <person name="Birren B."/>
        </authorList>
    </citation>
    <scope>NUCLEOTIDE SEQUENCE [LARGE SCALE GENOMIC DNA]</scope>
    <source>
        <strain evidence="7 9">ATCC 43197</strain>
    </source>
</reference>
<feature type="region of interest" description="Disordered" evidence="3">
    <location>
        <begin position="43"/>
        <end position="98"/>
    </location>
</feature>